<accession>A0A246JY17</accession>
<proteinExistence type="predicted"/>
<evidence type="ECO:0000313" key="1">
    <source>
        <dbReference type="EMBL" id="OWQ97984.1"/>
    </source>
</evidence>
<sequence>MADLTPNYPPAVASAVIAVMRSLGTLAKGNENKFDKYDYASIDDFIHFVRGHCIAAGLFIEPNEAAEAKLVDVAKKDGKPMAMWWSRFAFYLVHESGERAGPIFKTVMVQANGAQAAGSAQSYAMKQFMRGQFMIPTGDADDPDKISVDISAQGQSETDLQRQAGRIRRSILTAQDLNELGLAWSDNSVNIDHIRRVSDTAYDFLVSEYEKRKTVLEADA</sequence>
<dbReference type="Proteomes" id="UP000197097">
    <property type="component" value="Unassembled WGS sequence"/>
</dbReference>
<dbReference type="RefSeq" id="WP_088472598.1">
    <property type="nucleotide sequence ID" value="NZ_NISJ01000004.1"/>
</dbReference>
<gene>
    <name evidence="1" type="ORF">CDQ91_10210</name>
</gene>
<dbReference type="AlphaFoldDB" id="A0A246JY17"/>
<protein>
    <submittedName>
        <fullName evidence="1">Uncharacterized protein</fullName>
    </submittedName>
</protein>
<organism evidence="1 2">
    <name type="scientific">Sphingopyxis witflariensis</name>
    <dbReference type="NCBI Taxonomy" id="173675"/>
    <lineage>
        <taxon>Bacteria</taxon>
        <taxon>Pseudomonadati</taxon>
        <taxon>Pseudomonadota</taxon>
        <taxon>Alphaproteobacteria</taxon>
        <taxon>Sphingomonadales</taxon>
        <taxon>Sphingomonadaceae</taxon>
        <taxon>Sphingopyxis</taxon>
    </lineage>
</organism>
<reference evidence="1 2" key="1">
    <citation type="journal article" date="2002" name="Int. J. Syst. Evol. Microbiol.">
        <title>Sphingopyxis witflariensis sp. nov., isolated from activated sludge.</title>
        <authorList>
            <person name="Kampfer P."/>
            <person name="Witzenberger R."/>
            <person name="Denner E.B."/>
            <person name="Busse H.J."/>
            <person name="Neef A."/>
        </authorList>
    </citation>
    <scope>NUCLEOTIDE SEQUENCE [LARGE SCALE GENOMIC DNA]</scope>
    <source>
        <strain evidence="1 2">DSM 14551</strain>
    </source>
</reference>
<evidence type="ECO:0000313" key="2">
    <source>
        <dbReference type="Proteomes" id="UP000197097"/>
    </source>
</evidence>
<dbReference type="Pfam" id="PF04404">
    <property type="entry name" value="ERF"/>
    <property type="match status" value="1"/>
</dbReference>
<keyword evidence="2" id="KW-1185">Reference proteome</keyword>
<name>A0A246JY17_9SPHN</name>
<dbReference type="InterPro" id="IPR007499">
    <property type="entry name" value="ERF_bacteria_virus"/>
</dbReference>
<comment type="caution">
    <text evidence="1">The sequence shown here is derived from an EMBL/GenBank/DDBJ whole genome shotgun (WGS) entry which is preliminary data.</text>
</comment>
<dbReference type="EMBL" id="NISJ01000004">
    <property type="protein sequence ID" value="OWQ97984.1"/>
    <property type="molecule type" value="Genomic_DNA"/>
</dbReference>